<reference evidence="1 2" key="1">
    <citation type="submission" date="2023-11" db="EMBL/GenBank/DDBJ databases">
        <title>Draft genomes analysis of Pseudomonas asiatica isolated from milk, feces and farm soil of cows suffering from clinical mastitis.</title>
        <authorList>
            <person name="Rahman T."/>
            <person name="Das Z.C."/>
            <person name="Hoque M.N."/>
        </authorList>
    </citation>
    <scope>NUCLEOTIDE SEQUENCE [LARGE SCALE GENOMIC DNA]</scope>
    <source>
        <strain evidence="1 2">2F2</strain>
    </source>
</reference>
<evidence type="ECO:0000313" key="1">
    <source>
        <dbReference type="EMBL" id="MDZ5740974.1"/>
    </source>
</evidence>
<organism evidence="1 2">
    <name type="scientific">Pseudomonas asiatica</name>
    <dbReference type="NCBI Taxonomy" id="2219225"/>
    <lineage>
        <taxon>Bacteria</taxon>
        <taxon>Pseudomonadati</taxon>
        <taxon>Pseudomonadota</taxon>
        <taxon>Gammaproteobacteria</taxon>
        <taxon>Pseudomonadales</taxon>
        <taxon>Pseudomonadaceae</taxon>
        <taxon>Pseudomonas</taxon>
    </lineage>
</organism>
<protein>
    <submittedName>
        <fullName evidence="1">Uncharacterized protein</fullName>
    </submittedName>
</protein>
<name>A0ABU5L4A8_9PSED</name>
<sequence length="508" mass="57976">MSEYCSQGTDFFQGLKEIQYEVRKYDPRSVLAGSLRYLHAPAKNKVEKLSRQPWLILLLIKWVFLDRLANGIFLRPAISDAELLPILQKVLDLSGKGYMPAEFSNVRLFMRSLAYQQFLFQKDDGLISLARQEVIFGRVQSNHYFKTEFEKGTGLSVTTFIRLSFALIATVESHGFSFSRPHLFALCPPYTPFEIDAFLRAVSIEVHSLHEFLMKADGGDTGPEDFLQQTPFLQKPLIKIGSIYCCVSNQVLQRSLGHFIYDRLKQSDVNAFNTPFGKAFERYVGSYLQETKLPLATEPELIKFLPGSGGVIDFLIADGESNVLIDAKGVEMSQRGMVCMTPGDVRRATKTSLMKAFEQGHEVVSRIPEGSTHPVIRRRTNNYLLVVTYKELYIGNGMALQDVVGVEALDRIREGYRKEFHIPVENMYFLTVHEFERLAVSVTRGEYGLAEAIERSKKADSNPYTQKFIYEMHLNEWKQTMGSEFPLLNVLHEMVERLDIATTRPRLE</sequence>
<gene>
    <name evidence="1" type="ORF">SOW75_22575</name>
</gene>
<dbReference type="Proteomes" id="UP001292116">
    <property type="component" value="Unassembled WGS sequence"/>
</dbReference>
<dbReference type="RefSeq" id="WP_322491970.1">
    <property type="nucleotide sequence ID" value="NZ_JAXUBM010000032.1"/>
</dbReference>
<accession>A0ABU5L4A8</accession>
<dbReference type="EMBL" id="JAXUBM010000032">
    <property type="protein sequence ID" value="MDZ5740974.1"/>
    <property type="molecule type" value="Genomic_DNA"/>
</dbReference>
<keyword evidence="2" id="KW-1185">Reference proteome</keyword>
<evidence type="ECO:0000313" key="2">
    <source>
        <dbReference type="Proteomes" id="UP001292116"/>
    </source>
</evidence>
<comment type="caution">
    <text evidence="1">The sequence shown here is derived from an EMBL/GenBank/DDBJ whole genome shotgun (WGS) entry which is preliminary data.</text>
</comment>
<proteinExistence type="predicted"/>